<dbReference type="AlphaFoldDB" id="A0A0R0AWU1"/>
<proteinExistence type="predicted"/>
<comment type="caution">
    <text evidence="1">The sequence shown here is derived from an EMBL/GenBank/DDBJ whole genome shotgun (WGS) entry which is preliminary data.</text>
</comment>
<dbReference type="Proteomes" id="UP000051757">
    <property type="component" value="Unassembled WGS sequence"/>
</dbReference>
<dbReference type="OrthoDB" id="6052896at2"/>
<dbReference type="EMBL" id="LLXV01000099">
    <property type="protein sequence ID" value="KRG46538.1"/>
    <property type="molecule type" value="Genomic_DNA"/>
</dbReference>
<evidence type="ECO:0000313" key="1">
    <source>
        <dbReference type="EMBL" id="KRG46538.1"/>
    </source>
</evidence>
<reference evidence="1 2" key="1">
    <citation type="journal article" date="2016" name="Front. Microbiol.">
        <title>Genome Sequence of Type Strains of Genus Stenotrophomonas.</title>
        <authorList>
            <person name="Patil P.P."/>
            <person name="Midha S."/>
            <person name="Kumar S."/>
            <person name="Patil P.B."/>
        </authorList>
    </citation>
    <scope>NUCLEOTIDE SEQUENCE [LARGE SCALE GENOMIC DNA]</scope>
    <source>
        <strain evidence="1 2">LMG 978</strain>
    </source>
</reference>
<gene>
    <name evidence="1" type="ORF">ARC23_03745</name>
</gene>
<name>A0A0R0AWU1_9GAMM</name>
<evidence type="ECO:0000313" key="2">
    <source>
        <dbReference type="Proteomes" id="UP000051757"/>
    </source>
</evidence>
<organism evidence="1 2">
    <name type="scientific">Stenotrophomonas beteli</name>
    <dbReference type="NCBI Taxonomy" id="3384461"/>
    <lineage>
        <taxon>Bacteria</taxon>
        <taxon>Pseudomonadati</taxon>
        <taxon>Pseudomonadota</taxon>
        <taxon>Gammaproteobacteria</taxon>
        <taxon>Lysobacterales</taxon>
        <taxon>Lysobacteraceae</taxon>
        <taxon>Stenotrophomonas</taxon>
        <taxon>Stenotrophomonas maltophilia group</taxon>
    </lineage>
</organism>
<keyword evidence="2" id="KW-1185">Reference proteome</keyword>
<protein>
    <submittedName>
        <fullName evidence="1">Uncharacterized protein</fullName>
    </submittedName>
</protein>
<accession>A0A0R0AWU1</accession>
<sequence>MSARPVFPHLSALIGEAVSRLPAAAAERLETLLDDPNDLLPALLARMDGRDGADGQRFEAAGLSPAQAATQAGVARTLAGLEVVVQVLHAAAAAREQGGAHQQLSPDVVDGLLLGARELVRHARQQVE</sequence>